<dbReference type="Proteomes" id="UP001229421">
    <property type="component" value="Unassembled WGS sequence"/>
</dbReference>
<evidence type="ECO:0000313" key="6">
    <source>
        <dbReference type="EMBL" id="KAK1432504.1"/>
    </source>
</evidence>
<comment type="catalytic activity">
    <reaction evidence="5">
        <text>alpha-D-glucose 1-phosphate + UTP + H(+) = UDP-alpha-D-glucose + diphosphate</text>
        <dbReference type="Rhea" id="RHEA:19889"/>
        <dbReference type="ChEBI" id="CHEBI:15378"/>
        <dbReference type="ChEBI" id="CHEBI:33019"/>
        <dbReference type="ChEBI" id="CHEBI:46398"/>
        <dbReference type="ChEBI" id="CHEBI:58601"/>
        <dbReference type="ChEBI" id="CHEBI:58885"/>
        <dbReference type="EC" id="2.7.7.9"/>
    </reaction>
</comment>
<dbReference type="Pfam" id="PF01704">
    <property type="entry name" value="UDPGP"/>
    <property type="match status" value="1"/>
</dbReference>
<dbReference type="Gene3D" id="3.90.550.10">
    <property type="entry name" value="Spore Coat Polysaccharide Biosynthesis Protein SpsA, Chain A"/>
    <property type="match status" value="1"/>
</dbReference>
<dbReference type="InterPro" id="IPR029044">
    <property type="entry name" value="Nucleotide-diphossugar_trans"/>
</dbReference>
<name>A0AAD8L1F2_TARER</name>
<keyword evidence="7" id="KW-1185">Reference proteome</keyword>
<dbReference type="GO" id="GO:0003983">
    <property type="term" value="F:UTP:glucose-1-phosphate uridylyltransferase activity"/>
    <property type="evidence" value="ECO:0007669"/>
    <property type="project" value="UniProtKB-EC"/>
</dbReference>
<protein>
    <recommendedName>
        <fullName evidence="2">UTP--glucose-1-phosphate uridylyltransferase</fullName>
        <ecNumber evidence="2">2.7.7.9</ecNumber>
    </recommendedName>
</protein>
<comment type="caution">
    <text evidence="6">The sequence shown here is derived from an EMBL/GenBank/DDBJ whole genome shotgun (WGS) entry which is preliminary data.</text>
</comment>
<evidence type="ECO:0000256" key="3">
    <source>
        <dbReference type="ARBA" id="ARBA00022679"/>
    </source>
</evidence>
<dbReference type="GO" id="GO:0006011">
    <property type="term" value="P:UDP-alpha-D-glucose metabolic process"/>
    <property type="evidence" value="ECO:0007669"/>
    <property type="project" value="InterPro"/>
</dbReference>
<reference evidence="6" key="1">
    <citation type="journal article" date="2023" name="bioRxiv">
        <title>Improved chromosome-level genome assembly for marigold (Tagetes erecta).</title>
        <authorList>
            <person name="Jiang F."/>
            <person name="Yuan L."/>
            <person name="Wang S."/>
            <person name="Wang H."/>
            <person name="Xu D."/>
            <person name="Wang A."/>
            <person name="Fan W."/>
        </authorList>
    </citation>
    <scope>NUCLEOTIDE SEQUENCE</scope>
    <source>
        <strain evidence="6">WSJ</strain>
        <tissue evidence="6">Leaf</tissue>
    </source>
</reference>
<sequence>MMERTGLLEVASSNLDSGRFFTVNTNNSSTCIFASLAITHSSFPMILSLFHDSTSAFQFAGNEAHGVVMCMVKPEFRLQTQQIQTPTNKIVVPYDTLSAVPEDAAQTKSLLDTFVVLKLNGGLGTTMGCTGPNFEAYVVDPEIENYFSDNKKLARACVIVAVDGKLLTDPFKSKAAHNRKTSSSLKRPALQMRMLMALRYEHSAKSALAILDNSLSVDSCFNVLYMPSTLPQFDRSRSFIWEHLAARVYYGGNI</sequence>
<evidence type="ECO:0000256" key="4">
    <source>
        <dbReference type="ARBA" id="ARBA00022695"/>
    </source>
</evidence>
<keyword evidence="3" id="KW-0808">Transferase</keyword>
<gene>
    <name evidence="6" type="ORF">QVD17_09401</name>
</gene>
<accession>A0AAD8L1F2</accession>
<dbReference type="EC" id="2.7.7.9" evidence="2"/>
<proteinExistence type="inferred from homology"/>
<dbReference type="InterPro" id="IPR016267">
    <property type="entry name" value="UDPGP_trans"/>
</dbReference>
<organism evidence="6 7">
    <name type="scientific">Tagetes erecta</name>
    <name type="common">African marigold</name>
    <dbReference type="NCBI Taxonomy" id="13708"/>
    <lineage>
        <taxon>Eukaryota</taxon>
        <taxon>Viridiplantae</taxon>
        <taxon>Streptophyta</taxon>
        <taxon>Embryophyta</taxon>
        <taxon>Tracheophyta</taxon>
        <taxon>Spermatophyta</taxon>
        <taxon>Magnoliopsida</taxon>
        <taxon>eudicotyledons</taxon>
        <taxon>Gunneridae</taxon>
        <taxon>Pentapetalae</taxon>
        <taxon>asterids</taxon>
        <taxon>campanulids</taxon>
        <taxon>Asterales</taxon>
        <taxon>Asteraceae</taxon>
        <taxon>Asteroideae</taxon>
        <taxon>Heliantheae alliance</taxon>
        <taxon>Tageteae</taxon>
        <taxon>Tagetes</taxon>
    </lineage>
</organism>
<dbReference type="InterPro" id="IPR002618">
    <property type="entry name" value="UDPGP_fam"/>
</dbReference>
<evidence type="ECO:0000256" key="5">
    <source>
        <dbReference type="ARBA" id="ARBA00048128"/>
    </source>
</evidence>
<evidence type="ECO:0000256" key="2">
    <source>
        <dbReference type="ARBA" id="ARBA00012415"/>
    </source>
</evidence>
<dbReference type="AlphaFoldDB" id="A0AAD8L1F2"/>
<evidence type="ECO:0000313" key="7">
    <source>
        <dbReference type="Proteomes" id="UP001229421"/>
    </source>
</evidence>
<evidence type="ECO:0000256" key="1">
    <source>
        <dbReference type="ARBA" id="ARBA00010401"/>
    </source>
</evidence>
<comment type="similarity">
    <text evidence="1">Belongs to the UDPGP type 1 family.</text>
</comment>
<dbReference type="PANTHER" id="PTHR43511">
    <property type="match status" value="1"/>
</dbReference>
<dbReference type="EMBL" id="JAUHHV010000002">
    <property type="protein sequence ID" value="KAK1432504.1"/>
    <property type="molecule type" value="Genomic_DNA"/>
</dbReference>
<keyword evidence="4" id="KW-0548">Nucleotidyltransferase</keyword>